<dbReference type="InterPro" id="IPR020809">
    <property type="entry name" value="Enolase_CS"/>
</dbReference>
<feature type="domain" description="Enolase N-terminal" evidence="14">
    <location>
        <begin position="3"/>
        <end position="138"/>
    </location>
</feature>
<feature type="active site" description="Proton acceptor" evidence="9">
    <location>
        <position position="347"/>
    </location>
</feature>
<dbReference type="FunFam" id="3.20.20.120:FF:000002">
    <property type="entry name" value="Enolase 1"/>
    <property type="match status" value="1"/>
</dbReference>
<dbReference type="InterPro" id="IPR020811">
    <property type="entry name" value="Enolase_N"/>
</dbReference>
<keyword evidence="7" id="KW-0456">Lyase</keyword>
<dbReference type="PROSITE" id="PS00164">
    <property type="entry name" value="ENOLASE"/>
    <property type="match status" value="1"/>
</dbReference>
<evidence type="ECO:0000256" key="1">
    <source>
        <dbReference type="ARBA" id="ARBA00005031"/>
    </source>
</evidence>
<evidence type="ECO:0000313" key="15">
    <source>
        <dbReference type="Ensembl" id="ENSCCRP00015118323.1"/>
    </source>
</evidence>
<dbReference type="GO" id="GO:0000015">
    <property type="term" value="C:phosphopyruvate hydratase complex"/>
    <property type="evidence" value="ECO:0007669"/>
    <property type="project" value="InterPro"/>
</dbReference>
<dbReference type="GO" id="GO:0004634">
    <property type="term" value="F:phosphopyruvate hydratase activity"/>
    <property type="evidence" value="ECO:0007669"/>
    <property type="project" value="UniProtKB-EC"/>
</dbReference>
<dbReference type="Gene3D" id="3.20.20.120">
    <property type="entry name" value="Enolase-like C-terminal domain"/>
    <property type="match status" value="1"/>
</dbReference>
<evidence type="ECO:0000256" key="4">
    <source>
        <dbReference type="ARBA" id="ARBA00012058"/>
    </source>
</evidence>
<feature type="binding site" evidence="11">
    <location>
        <position position="249"/>
    </location>
    <ligand>
        <name>Mg(2+)</name>
        <dbReference type="ChEBI" id="CHEBI:18420"/>
    </ligand>
</feature>
<name>A0A8C2BBS0_CYPCA</name>
<proteinExistence type="inferred from homology"/>
<keyword evidence="6" id="KW-0324">Glycolysis</keyword>
<feature type="binding site" evidence="11">
    <location>
        <position position="297"/>
    </location>
    <ligand>
        <name>Mg(2+)</name>
        <dbReference type="ChEBI" id="CHEBI:18420"/>
    </ligand>
</feature>
<dbReference type="SMART" id="SM01192">
    <property type="entry name" value="Enolase_C"/>
    <property type="match status" value="1"/>
</dbReference>
<feature type="binding site" evidence="10">
    <location>
        <position position="171"/>
    </location>
    <ligand>
        <name>substrate</name>
    </ligand>
</feature>
<dbReference type="UniPathway" id="UPA00109">
    <property type="reaction ID" value="UER00187"/>
</dbReference>
<protein>
    <recommendedName>
        <fullName evidence="4">phosphopyruvate hydratase</fullName>
        <ecNumber evidence="4">4.2.1.11</ecNumber>
    </recommendedName>
    <alternativeName>
        <fullName evidence="8">2-phospho-D-glycerate hydro-lyase</fullName>
    </alternativeName>
</protein>
<feature type="domain" description="Enolase C-terminal TIM barrel" evidence="13">
    <location>
        <begin position="146"/>
        <end position="435"/>
    </location>
</feature>
<evidence type="ECO:0000256" key="6">
    <source>
        <dbReference type="ARBA" id="ARBA00023152"/>
    </source>
</evidence>
<comment type="similarity">
    <text evidence="2">Belongs to the enolase family.</text>
</comment>
<dbReference type="PANTHER" id="PTHR11902:SF55">
    <property type="entry name" value="ALPHA-ENOLASE"/>
    <property type="match status" value="1"/>
</dbReference>
<dbReference type="PRINTS" id="PR00148">
    <property type="entry name" value="ENOLASE"/>
</dbReference>
<evidence type="ECO:0000256" key="10">
    <source>
        <dbReference type="PIRSR" id="PIRSR001400-2"/>
    </source>
</evidence>
<keyword evidence="11" id="KW-0479">Metal-binding</keyword>
<evidence type="ECO:0000256" key="3">
    <source>
        <dbReference type="ARBA" id="ARBA00011473"/>
    </source>
</evidence>
<feature type="binding site" evidence="10">
    <location>
        <position position="322"/>
    </location>
    <ligand>
        <name>substrate</name>
    </ligand>
</feature>
<evidence type="ECO:0000256" key="7">
    <source>
        <dbReference type="ARBA" id="ARBA00023239"/>
    </source>
</evidence>
<feature type="binding site" evidence="11">
    <location>
        <position position="322"/>
    </location>
    <ligand>
        <name>Mg(2+)</name>
        <dbReference type="ChEBI" id="CHEBI:18420"/>
    </ligand>
</feature>
<dbReference type="Gene3D" id="3.30.390.10">
    <property type="entry name" value="Enolase-like, N-terminal domain"/>
    <property type="match status" value="1"/>
</dbReference>
<dbReference type="EC" id="4.2.1.11" evidence="4"/>
<feature type="binding site" evidence="10">
    <location>
        <position position="398"/>
    </location>
    <ligand>
        <name>substrate</name>
    </ligand>
</feature>
<sequence length="437" mass="47712">MSILKIHAREIFDSRGNPTVEVDLYTEKGLFRAAVPSGASTGIYEALELRDNDKSRYLGKGVSKAVDHVNQTIAPALISQFVGLLIIYIFLSIFLSFMLELDGTDNKSKFGANAILGVSLAVCKAGAAEKGVPLYRHIADLAGNPEVILPVPAFNVINGGSHAGNKLAMQEFMILPVGASSFKEAMRIGAEVYHNLKNVIKEKYGKDATNVGDEGGFAPNILENQEALELLKSAISKAGYTDEIVIGMDVAASEFYRDGKYDLDFKSPDDPDRYISPDELADLYKSFIQDYPVVSIEDPFDQDDWEAWTNFTNSTDIQVVGDDLTVTNPNRIADAVEKKACNCLLLKVNQIGSVTESLQACKMAQSSGWGVMVSHRSGETEDTFIADLVVGLCTGQIKTGAPCRSERLAKYNQILRIEEELGDKAQFAGKNFRNPLN</sequence>
<feature type="binding site" evidence="10">
    <location>
        <position position="297"/>
    </location>
    <ligand>
        <name>substrate</name>
    </ligand>
</feature>
<evidence type="ECO:0000256" key="11">
    <source>
        <dbReference type="PIRSR" id="PIRSR001400-3"/>
    </source>
</evidence>
<dbReference type="GO" id="GO:0006096">
    <property type="term" value="P:glycolytic process"/>
    <property type="evidence" value="ECO:0007669"/>
    <property type="project" value="UniProtKB-UniPathway"/>
</dbReference>
<evidence type="ECO:0000259" key="14">
    <source>
        <dbReference type="SMART" id="SM01193"/>
    </source>
</evidence>
<organism evidence="15 16">
    <name type="scientific">Cyprinus carpio</name>
    <name type="common">Common carp</name>
    <dbReference type="NCBI Taxonomy" id="7962"/>
    <lineage>
        <taxon>Eukaryota</taxon>
        <taxon>Metazoa</taxon>
        <taxon>Chordata</taxon>
        <taxon>Craniata</taxon>
        <taxon>Vertebrata</taxon>
        <taxon>Euteleostomi</taxon>
        <taxon>Actinopterygii</taxon>
        <taxon>Neopterygii</taxon>
        <taxon>Teleostei</taxon>
        <taxon>Ostariophysi</taxon>
        <taxon>Cypriniformes</taxon>
        <taxon>Cyprinidae</taxon>
        <taxon>Cyprininae</taxon>
        <taxon>Cyprinus</taxon>
    </lineage>
</organism>
<feature type="binding site" evidence="10">
    <location>
        <position position="162"/>
    </location>
    <ligand>
        <name>substrate</name>
    </ligand>
</feature>
<dbReference type="Pfam" id="PF00113">
    <property type="entry name" value="Enolase_C"/>
    <property type="match status" value="1"/>
</dbReference>
<keyword evidence="12" id="KW-0812">Transmembrane</keyword>
<dbReference type="SMART" id="SM01193">
    <property type="entry name" value="Enolase_N"/>
    <property type="match status" value="1"/>
</dbReference>
<evidence type="ECO:0000256" key="5">
    <source>
        <dbReference type="ARBA" id="ARBA00022842"/>
    </source>
</evidence>
<comment type="cofactor">
    <cofactor evidence="11">
        <name>Mg(2+)</name>
        <dbReference type="ChEBI" id="CHEBI:18420"/>
    </cofactor>
    <text evidence="11">Mg(2+) is required for catalysis and for stabilizing the dimer.</text>
</comment>
<dbReference type="InterPro" id="IPR000941">
    <property type="entry name" value="Enolase"/>
</dbReference>
<accession>A0A8C2BBS0</accession>
<dbReference type="SUPFAM" id="SSF51604">
    <property type="entry name" value="Enolase C-terminal domain-like"/>
    <property type="match status" value="1"/>
</dbReference>
<evidence type="ECO:0000313" key="16">
    <source>
        <dbReference type="Proteomes" id="UP000694700"/>
    </source>
</evidence>
<dbReference type="InterPro" id="IPR036849">
    <property type="entry name" value="Enolase-like_C_sf"/>
</dbReference>
<evidence type="ECO:0000256" key="12">
    <source>
        <dbReference type="SAM" id="Phobius"/>
    </source>
</evidence>
<dbReference type="GO" id="GO:0000287">
    <property type="term" value="F:magnesium ion binding"/>
    <property type="evidence" value="ECO:0007669"/>
    <property type="project" value="InterPro"/>
</dbReference>
<dbReference type="AlphaFoldDB" id="A0A8C2BBS0"/>
<evidence type="ECO:0000256" key="9">
    <source>
        <dbReference type="PIRSR" id="PIRSR001400-1"/>
    </source>
</evidence>
<evidence type="ECO:0000256" key="8">
    <source>
        <dbReference type="ARBA" id="ARBA00031125"/>
    </source>
</evidence>
<reference evidence="15" key="1">
    <citation type="submission" date="2025-08" db="UniProtKB">
        <authorList>
            <consortium name="Ensembl"/>
        </authorList>
    </citation>
    <scope>IDENTIFICATION</scope>
</reference>
<dbReference type="InterPro" id="IPR029017">
    <property type="entry name" value="Enolase-like_N"/>
</dbReference>
<feature type="active site" description="Proton donor" evidence="9">
    <location>
        <position position="214"/>
    </location>
</feature>
<dbReference type="Proteomes" id="UP000694700">
    <property type="component" value="Unplaced"/>
</dbReference>
<dbReference type="SUPFAM" id="SSF54826">
    <property type="entry name" value="Enolase N-terminal domain-like"/>
    <property type="match status" value="1"/>
</dbReference>
<dbReference type="NCBIfam" id="TIGR01060">
    <property type="entry name" value="eno"/>
    <property type="match status" value="1"/>
</dbReference>
<evidence type="ECO:0000256" key="2">
    <source>
        <dbReference type="ARBA" id="ARBA00009604"/>
    </source>
</evidence>
<comment type="subunit">
    <text evidence="3">Dimer.</text>
</comment>
<dbReference type="Ensembl" id="ENSCCRT00015122071.1">
    <property type="protein sequence ID" value="ENSCCRP00015118323.1"/>
    <property type="gene ID" value="ENSCCRG00015046575.1"/>
</dbReference>
<dbReference type="CDD" id="cd03313">
    <property type="entry name" value="enolase"/>
    <property type="match status" value="1"/>
</dbReference>
<evidence type="ECO:0000259" key="13">
    <source>
        <dbReference type="SMART" id="SM01192"/>
    </source>
</evidence>
<dbReference type="FunFam" id="3.30.390.10:FF:000001">
    <property type="entry name" value="Enolase"/>
    <property type="match status" value="1"/>
</dbReference>
<dbReference type="PIRSF" id="PIRSF001400">
    <property type="entry name" value="Enolase"/>
    <property type="match status" value="1"/>
</dbReference>
<dbReference type="HAMAP" id="MF_00318">
    <property type="entry name" value="Enolase"/>
    <property type="match status" value="1"/>
</dbReference>
<keyword evidence="12" id="KW-1133">Transmembrane helix</keyword>
<dbReference type="SFLD" id="SFLDG00178">
    <property type="entry name" value="enolase"/>
    <property type="match status" value="1"/>
</dbReference>
<dbReference type="SFLD" id="SFLDF00002">
    <property type="entry name" value="enolase"/>
    <property type="match status" value="1"/>
</dbReference>
<dbReference type="InterPro" id="IPR020810">
    <property type="entry name" value="Enolase_C"/>
</dbReference>
<feature type="transmembrane region" description="Helical" evidence="12">
    <location>
        <begin position="77"/>
        <end position="99"/>
    </location>
</feature>
<dbReference type="PANTHER" id="PTHR11902">
    <property type="entry name" value="ENOLASE"/>
    <property type="match status" value="1"/>
</dbReference>
<feature type="binding site" evidence="10">
    <location>
        <begin position="374"/>
        <end position="377"/>
    </location>
    <ligand>
        <name>substrate</name>
    </ligand>
</feature>
<dbReference type="Pfam" id="PF03952">
    <property type="entry name" value="Enolase_N"/>
    <property type="match status" value="1"/>
</dbReference>
<keyword evidence="5 11" id="KW-0460">Magnesium</keyword>
<comment type="pathway">
    <text evidence="1">Carbohydrate degradation; glycolysis; pyruvate from D-glyceraldehyde 3-phosphate: step 4/5.</text>
</comment>
<dbReference type="SFLD" id="SFLDS00001">
    <property type="entry name" value="Enolase"/>
    <property type="match status" value="1"/>
</dbReference>
<keyword evidence="12" id="KW-0472">Membrane</keyword>